<dbReference type="EMBL" id="CM055754">
    <property type="protein sequence ID" value="KAJ7991168.1"/>
    <property type="molecule type" value="Genomic_DNA"/>
</dbReference>
<proteinExistence type="predicted"/>
<organism evidence="1 2">
    <name type="scientific">Dallia pectoralis</name>
    <name type="common">Alaska blackfish</name>
    <dbReference type="NCBI Taxonomy" id="75939"/>
    <lineage>
        <taxon>Eukaryota</taxon>
        <taxon>Metazoa</taxon>
        <taxon>Chordata</taxon>
        <taxon>Craniata</taxon>
        <taxon>Vertebrata</taxon>
        <taxon>Euteleostomi</taxon>
        <taxon>Actinopterygii</taxon>
        <taxon>Neopterygii</taxon>
        <taxon>Teleostei</taxon>
        <taxon>Protacanthopterygii</taxon>
        <taxon>Esociformes</taxon>
        <taxon>Umbridae</taxon>
        <taxon>Dallia</taxon>
    </lineage>
</organism>
<reference evidence="1" key="1">
    <citation type="submission" date="2021-05" db="EMBL/GenBank/DDBJ databases">
        <authorList>
            <person name="Pan Q."/>
            <person name="Jouanno E."/>
            <person name="Zahm M."/>
            <person name="Klopp C."/>
            <person name="Cabau C."/>
            <person name="Louis A."/>
            <person name="Berthelot C."/>
            <person name="Parey E."/>
            <person name="Roest Crollius H."/>
            <person name="Montfort J."/>
            <person name="Robinson-Rechavi M."/>
            <person name="Bouchez O."/>
            <person name="Lampietro C."/>
            <person name="Lopez Roques C."/>
            <person name="Donnadieu C."/>
            <person name="Postlethwait J."/>
            <person name="Bobe J."/>
            <person name="Dillon D."/>
            <person name="Chandos A."/>
            <person name="von Hippel F."/>
            <person name="Guiguen Y."/>
        </authorList>
    </citation>
    <scope>NUCLEOTIDE SEQUENCE</scope>
    <source>
        <strain evidence="1">YG-Jan2019</strain>
    </source>
</reference>
<name>A0ACC2FIK8_DALPE</name>
<keyword evidence="2" id="KW-1185">Reference proteome</keyword>
<evidence type="ECO:0000313" key="1">
    <source>
        <dbReference type="EMBL" id="KAJ7991168.1"/>
    </source>
</evidence>
<protein>
    <submittedName>
        <fullName evidence="1">Uncharacterized protein</fullName>
    </submittedName>
</protein>
<comment type="caution">
    <text evidence="1">The sequence shown here is derived from an EMBL/GenBank/DDBJ whole genome shotgun (WGS) entry which is preliminary data.</text>
</comment>
<dbReference type="Proteomes" id="UP001157502">
    <property type="component" value="Chromosome 27"/>
</dbReference>
<gene>
    <name evidence="1" type="ORF">DPEC_G00294450</name>
</gene>
<sequence length="100" mass="10362">MLIGGSLSNMMQTVSHTLEDARDQEESLRKSQSEVTLEEVFMFATETEYQVTGCHGFAVGLSIVSAVLDAATAAGLSAVPFITGTTSGVHLPLALGSATA</sequence>
<evidence type="ECO:0000313" key="2">
    <source>
        <dbReference type="Proteomes" id="UP001157502"/>
    </source>
</evidence>
<accession>A0ACC2FIK8</accession>